<keyword evidence="1" id="KW-0732">Signal</keyword>
<accession>A0A4U6VBX6</accession>
<evidence type="ECO:0000256" key="1">
    <source>
        <dbReference type="SAM" id="SignalP"/>
    </source>
</evidence>
<evidence type="ECO:0000313" key="2">
    <source>
        <dbReference type="EMBL" id="TKW26920.1"/>
    </source>
</evidence>
<organism evidence="2 3">
    <name type="scientific">Setaria viridis</name>
    <name type="common">Green bristlegrass</name>
    <name type="synonym">Setaria italica subsp. viridis</name>
    <dbReference type="NCBI Taxonomy" id="4556"/>
    <lineage>
        <taxon>Eukaryota</taxon>
        <taxon>Viridiplantae</taxon>
        <taxon>Streptophyta</taxon>
        <taxon>Embryophyta</taxon>
        <taxon>Tracheophyta</taxon>
        <taxon>Spermatophyta</taxon>
        <taxon>Magnoliopsida</taxon>
        <taxon>Liliopsida</taxon>
        <taxon>Poales</taxon>
        <taxon>Poaceae</taxon>
        <taxon>PACMAD clade</taxon>
        <taxon>Panicoideae</taxon>
        <taxon>Panicodae</taxon>
        <taxon>Paniceae</taxon>
        <taxon>Cenchrinae</taxon>
        <taxon>Setaria</taxon>
    </lineage>
</organism>
<proteinExistence type="predicted"/>
<keyword evidence="3" id="KW-1185">Reference proteome</keyword>
<dbReference type="Proteomes" id="UP000298652">
    <property type="component" value="Chromosome 3"/>
</dbReference>
<reference evidence="2" key="1">
    <citation type="submission" date="2019-03" db="EMBL/GenBank/DDBJ databases">
        <title>WGS assembly of Setaria viridis.</title>
        <authorList>
            <person name="Huang P."/>
            <person name="Jenkins J."/>
            <person name="Grimwood J."/>
            <person name="Barry K."/>
            <person name="Healey A."/>
            <person name="Mamidi S."/>
            <person name="Sreedasyam A."/>
            <person name="Shu S."/>
            <person name="Feldman M."/>
            <person name="Wu J."/>
            <person name="Yu Y."/>
            <person name="Chen C."/>
            <person name="Johnson J."/>
            <person name="Rokhsar D."/>
            <person name="Baxter I."/>
            <person name="Schmutz J."/>
            <person name="Brutnell T."/>
            <person name="Kellogg E."/>
        </authorList>
    </citation>
    <scope>NUCLEOTIDE SEQUENCE [LARGE SCALE GENOMIC DNA]</scope>
</reference>
<feature type="signal peptide" evidence="1">
    <location>
        <begin position="1"/>
        <end position="20"/>
    </location>
</feature>
<evidence type="ECO:0000313" key="3">
    <source>
        <dbReference type="Proteomes" id="UP000298652"/>
    </source>
</evidence>
<protein>
    <recommendedName>
        <fullName evidence="4">Dirigent protein</fullName>
    </recommendedName>
</protein>
<dbReference type="EMBL" id="CM016554">
    <property type="protein sequence ID" value="TKW26920.1"/>
    <property type="molecule type" value="Genomic_DNA"/>
</dbReference>
<feature type="chain" id="PRO_5020186705" description="Dirigent protein" evidence="1">
    <location>
        <begin position="21"/>
        <end position="58"/>
    </location>
</feature>
<evidence type="ECO:0008006" key="4">
    <source>
        <dbReference type="Google" id="ProtNLM"/>
    </source>
</evidence>
<name>A0A4U6VBX6_SETVI</name>
<dbReference type="AlphaFoldDB" id="A0A4U6VBX6"/>
<sequence length="58" mass="6705">MELSWASFILPLLLLHTNRHHTSITITGHAYFKGRGMSMKEGSDWKKSRLVLRTTFDS</sequence>
<gene>
    <name evidence="2" type="ORF">SEVIR_3G222850v2</name>
</gene>
<dbReference type="Gramene" id="TKW26920">
    <property type="protein sequence ID" value="TKW26920"/>
    <property type="gene ID" value="SEVIR_3G222850v2"/>
</dbReference>